<comment type="subcellular location">
    <subcellularLocation>
        <location evidence="1">Membrane</location>
    </subcellularLocation>
</comment>
<dbReference type="InterPro" id="IPR042240">
    <property type="entry name" value="CHASE_sf"/>
</dbReference>
<dbReference type="Proteomes" id="UP001240150">
    <property type="component" value="Chromosome"/>
</dbReference>
<organism evidence="8 9">
    <name type="scientific">Actinoplanes oblitus</name>
    <dbReference type="NCBI Taxonomy" id="3040509"/>
    <lineage>
        <taxon>Bacteria</taxon>
        <taxon>Bacillati</taxon>
        <taxon>Actinomycetota</taxon>
        <taxon>Actinomycetes</taxon>
        <taxon>Micromonosporales</taxon>
        <taxon>Micromonosporaceae</taxon>
        <taxon>Actinoplanes</taxon>
    </lineage>
</organism>
<evidence type="ECO:0000256" key="1">
    <source>
        <dbReference type="ARBA" id="ARBA00004370"/>
    </source>
</evidence>
<keyword evidence="9" id="KW-1185">Reference proteome</keyword>
<keyword evidence="2 6" id="KW-0812">Transmembrane</keyword>
<dbReference type="Gene3D" id="3.30.450.350">
    <property type="entry name" value="CHASE domain"/>
    <property type="match status" value="1"/>
</dbReference>
<dbReference type="EMBL" id="CP126980">
    <property type="protein sequence ID" value="WIM93871.1"/>
    <property type="molecule type" value="Genomic_DNA"/>
</dbReference>
<evidence type="ECO:0000256" key="6">
    <source>
        <dbReference type="SAM" id="Phobius"/>
    </source>
</evidence>
<dbReference type="InterPro" id="IPR006189">
    <property type="entry name" value="CHASE_dom"/>
</dbReference>
<evidence type="ECO:0000256" key="3">
    <source>
        <dbReference type="ARBA" id="ARBA00022989"/>
    </source>
</evidence>
<dbReference type="Pfam" id="PF03924">
    <property type="entry name" value="CHASE"/>
    <property type="match status" value="1"/>
</dbReference>
<evidence type="ECO:0000313" key="8">
    <source>
        <dbReference type="EMBL" id="WIM93871.1"/>
    </source>
</evidence>
<accession>A0ABY8W9S0</accession>
<evidence type="ECO:0000256" key="4">
    <source>
        <dbReference type="ARBA" id="ARBA00023136"/>
    </source>
</evidence>
<feature type="compositionally biased region" description="Basic and acidic residues" evidence="5">
    <location>
        <begin position="365"/>
        <end position="381"/>
    </location>
</feature>
<name>A0ABY8W9S0_9ACTN</name>
<keyword evidence="4 6" id="KW-0472">Membrane</keyword>
<sequence>MVEGRSRYTRPALAAAVVLAGLLVTLLTVAGLRAAQRENSRRVMDQRARMAVAAVRAETGHYRTLLDTVAAGLAAGDDPSWDDFDRASAPLEAAGLPGAVTVAYVVPVRTAGVPAAEAYWRSRGAEGLTLRPAGGRDEHYFPIFSRELTEEAAGWGVAGADLAAVAPPAAALATARQTMRGTVSGAYLPLPDRDPPVGRGQQSFLFAAPIWTRANDPVFRGWVVLGLRGGDFLSVVLTAAGQGPVGGSLVAVDGDGGRATVAEVRAGGDPDLSRELPVPVADHTWLLVLRADSARLPGAGGHLPGVVLAGGLVLTAALAWLVHPAIGRARARIVERPGGEIEAENDDGGGTRFAGTRPPDTTEEAEMKHIPKEPAEEDDAKVRAALDRALAERAAILDSRLPGLSALPSSAPSAHDPAAARLRAPVPDHQRQD</sequence>
<keyword evidence="3 6" id="KW-1133">Transmembrane helix</keyword>
<feature type="region of interest" description="Disordered" evidence="5">
    <location>
        <begin position="338"/>
        <end position="381"/>
    </location>
</feature>
<protein>
    <submittedName>
        <fullName evidence="8">CHASE domain-containing protein</fullName>
    </submittedName>
</protein>
<proteinExistence type="predicted"/>
<feature type="compositionally biased region" description="Low complexity" evidence="5">
    <location>
        <begin position="401"/>
        <end position="422"/>
    </location>
</feature>
<feature type="domain" description="CHASE" evidence="7">
    <location>
        <begin position="79"/>
        <end position="238"/>
    </location>
</feature>
<reference evidence="8 9" key="1">
    <citation type="submission" date="2023-06" db="EMBL/GenBank/DDBJ databases">
        <authorList>
            <person name="Yushchuk O."/>
            <person name="Binda E."/>
            <person name="Ruckert-Reed C."/>
            <person name="Fedorenko V."/>
            <person name="Kalinowski J."/>
            <person name="Marinelli F."/>
        </authorList>
    </citation>
    <scope>NUCLEOTIDE SEQUENCE [LARGE SCALE GENOMIC DNA]</scope>
    <source>
        <strain evidence="8 9">NRRL 3884</strain>
    </source>
</reference>
<feature type="transmembrane region" description="Helical" evidence="6">
    <location>
        <begin position="303"/>
        <end position="322"/>
    </location>
</feature>
<evidence type="ECO:0000256" key="2">
    <source>
        <dbReference type="ARBA" id="ARBA00022692"/>
    </source>
</evidence>
<feature type="region of interest" description="Disordered" evidence="5">
    <location>
        <begin position="401"/>
        <end position="433"/>
    </location>
</feature>
<evidence type="ECO:0000259" key="7">
    <source>
        <dbReference type="Pfam" id="PF03924"/>
    </source>
</evidence>
<evidence type="ECO:0000313" key="9">
    <source>
        <dbReference type="Proteomes" id="UP001240150"/>
    </source>
</evidence>
<evidence type="ECO:0000256" key="5">
    <source>
        <dbReference type="SAM" id="MobiDB-lite"/>
    </source>
</evidence>
<gene>
    <name evidence="8" type="ORF">ACTOB_005864</name>
</gene>